<name>A0A5P9NRN2_9GAMM</name>
<comment type="catalytic activity">
    <reaction evidence="13">
        <text>cytidine(967) in 16S rRNA + S-adenosyl-L-methionine = 5-methylcytidine(967) in 16S rRNA + S-adenosyl-L-homocysteine + H(+)</text>
        <dbReference type="Rhea" id="RHEA:42748"/>
        <dbReference type="Rhea" id="RHEA-COMP:10219"/>
        <dbReference type="Rhea" id="RHEA-COMP:10220"/>
        <dbReference type="ChEBI" id="CHEBI:15378"/>
        <dbReference type="ChEBI" id="CHEBI:57856"/>
        <dbReference type="ChEBI" id="CHEBI:59789"/>
        <dbReference type="ChEBI" id="CHEBI:74483"/>
        <dbReference type="ChEBI" id="CHEBI:82748"/>
        <dbReference type="EC" id="2.1.1.176"/>
    </reaction>
</comment>
<dbReference type="GO" id="GO:0070475">
    <property type="term" value="P:rRNA base methylation"/>
    <property type="evidence" value="ECO:0007669"/>
    <property type="project" value="TreeGrafter"/>
</dbReference>
<dbReference type="GO" id="GO:0005829">
    <property type="term" value="C:cytosol"/>
    <property type="evidence" value="ECO:0007669"/>
    <property type="project" value="TreeGrafter"/>
</dbReference>
<dbReference type="PANTHER" id="PTHR22807:SF61">
    <property type="entry name" value="NOL1_NOP2_SUN FAMILY PROTEIN _ ANTITERMINATION NUSB DOMAIN-CONTAINING PROTEIN"/>
    <property type="match status" value="1"/>
</dbReference>
<dbReference type="SUPFAM" id="SSF53335">
    <property type="entry name" value="S-adenosyl-L-methionine-dependent methyltransferases"/>
    <property type="match status" value="1"/>
</dbReference>
<dbReference type="GO" id="GO:0006355">
    <property type="term" value="P:regulation of DNA-templated transcription"/>
    <property type="evidence" value="ECO:0007669"/>
    <property type="project" value="InterPro"/>
</dbReference>
<dbReference type="EMBL" id="CP036422">
    <property type="protein sequence ID" value="QFU77688.1"/>
    <property type="molecule type" value="Genomic_DNA"/>
</dbReference>
<dbReference type="PRINTS" id="PR02008">
    <property type="entry name" value="RCMTFAMILY"/>
</dbReference>
<dbReference type="Gene3D" id="1.10.940.10">
    <property type="entry name" value="NusB-like"/>
    <property type="match status" value="1"/>
</dbReference>
<accession>A0A5P9NRN2</accession>
<evidence type="ECO:0000256" key="10">
    <source>
        <dbReference type="ARBA" id="ARBA00022884"/>
    </source>
</evidence>
<dbReference type="Pfam" id="PF01029">
    <property type="entry name" value="NusB"/>
    <property type="match status" value="1"/>
</dbReference>
<dbReference type="Pfam" id="PF01189">
    <property type="entry name" value="Methyltr_RsmB-F"/>
    <property type="match status" value="1"/>
</dbReference>
<dbReference type="CDD" id="cd02440">
    <property type="entry name" value="AdoMet_MTases"/>
    <property type="match status" value="1"/>
</dbReference>
<dbReference type="GO" id="GO:0003723">
    <property type="term" value="F:RNA binding"/>
    <property type="evidence" value="ECO:0007669"/>
    <property type="project" value="UniProtKB-UniRule"/>
</dbReference>
<dbReference type="InterPro" id="IPR029063">
    <property type="entry name" value="SAM-dependent_MTases_sf"/>
</dbReference>
<dbReference type="CDD" id="cd00620">
    <property type="entry name" value="Methyltransferase_Sun"/>
    <property type="match status" value="1"/>
</dbReference>
<evidence type="ECO:0000259" key="15">
    <source>
        <dbReference type="PROSITE" id="PS51686"/>
    </source>
</evidence>
<dbReference type="KEGG" id="halc:EY643_00080"/>
<keyword evidence="5" id="KW-0963">Cytoplasm</keyword>
<evidence type="ECO:0000256" key="5">
    <source>
        <dbReference type="ARBA" id="ARBA00022490"/>
    </source>
</evidence>
<dbReference type="InterPro" id="IPR023267">
    <property type="entry name" value="RCMT"/>
</dbReference>
<comment type="subcellular location">
    <subcellularLocation>
        <location evidence="2">Cytoplasm</location>
    </subcellularLocation>
</comment>
<dbReference type="GO" id="GO:0009383">
    <property type="term" value="F:rRNA (cytosine-C5-)-methyltransferase activity"/>
    <property type="evidence" value="ECO:0007669"/>
    <property type="project" value="TreeGrafter"/>
</dbReference>
<dbReference type="InterPro" id="IPR001678">
    <property type="entry name" value="MeTrfase_RsmB-F_NOP2_dom"/>
</dbReference>
<dbReference type="SUPFAM" id="SSF48013">
    <property type="entry name" value="NusB-like"/>
    <property type="match status" value="1"/>
</dbReference>
<keyword evidence="9 14" id="KW-0949">S-adenosyl-L-methionine</keyword>
<dbReference type="InterPro" id="IPR004573">
    <property type="entry name" value="rRNA_ssu_MeTfrase_B"/>
</dbReference>
<evidence type="ECO:0000256" key="7">
    <source>
        <dbReference type="ARBA" id="ARBA00022603"/>
    </source>
</evidence>
<evidence type="ECO:0000256" key="14">
    <source>
        <dbReference type="PROSITE-ProRule" id="PRU01023"/>
    </source>
</evidence>
<keyword evidence="10 14" id="KW-0694">RNA-binding</keyword>
<protein>
    <recommendedName>
        <fullName evidence="4">16S rRNA (cytosine(967)-C(5))-methyltransferase</fullName>
        <ecNumber evidence="4">2.1.1.176</ecNumber>
    </recommendedName>
    <alternativeName>
        <fullName evidence="11">16S rRNA m5C967 methyltransferase</fullName>
    </alternativeName>
    <alternativeName>
        <fullName evidence="12">rRNA (cytosine-C(5)-)-methyltransferase RsmB</fullName>
    </alternativeName>
</protein>
<dbReference type="FunFam" id="3.40.50.150:FF:000022">
    <property type="entry name" value="Ribosomal RNA small subunit methyltransferase B"/>
    <property type="match status" value="1"/>
</dbReference>
<keyword evidence="8 14" id="KW-0808">Transferase</keyword>
<evidence type="ECO:0000256" key="3">
    <source>
        <dbReference type="ARBA" id="ARBA00007494"/>
    </source>
</evidence>
<evidence type="ECO:0000256" key="12">
    <source>
        <dbReference type="ARBA" id="ARBA00031088"/>
    </source>
</evidence>
<dbReference type="InterPro" id="IPR049560">
    <property type="entry name" value="MeTrfase_RsmB-F_NOP2_cat"/>
</dbReference>
<feature type="domain" description="SAM-dependent MTase RsmB/NOP-type" evidence="15">
    <location>
        <begin position="158"/>
        <end position="428"/>
    </location>
</feature>
<dbReference type="InterPro" id="IPR006027">
    <property type="entry name" value="NusB_RsmB_TIM44"/>
</dbReference>
<evidence type="ECO:0000313" key="17">
    <source>
        <dbReference type="Proteomes" id="UP000326287"/>
    </source>
</evidence>
<feature type="active site" description="Nucleophile" evidence="14">
    <location>
        <position position="370"/>
    </location>
</feature>
<evidence type="ECO:0000256" key="1">
    <source>
        <dbReference type="ARBA" id="ARBA00002724"/>
    </source>
</evidence>
<keyword evidence="7 14" id="KW-0489">Methyltransferase</keyword>
<dbReference type="InterPro" id="IPR054728">
    <property type="entry name" value="RsmB-like_ferredoxin"/>
</dbReference>
<dbReference type="PANTHER" id="PTHR22807">
    <property type="entry name" value="NOP2 YEAST -RELATED NOL1/NOP2/FMU SUN DOMAIN-CONTAINING"/>
    <property type="match status" value="1"/>
</dbReference>
<proteinExistence type="inferred from homology"/>
<evidence type="ECO:0000256" key="13">
    <source>
        <dbReference type="ARBA" id="ARBA00047283"/>
    </source>
</evidence>
<feature type="binding site" evidence="14">
    <location>
        <position position="298"/>
    </location>
    <ligand>
        <name>S-adenosyl-L-methionine</name>
        <dbReference type="ChEBI" id="CHEBI:59789"/>
    </ligand>
</feature>
<comment type="similarity">
    <text evidence="3 14">Belongs to the class I-like SAM-binding methyltransferase superfamily. RsmB/NOP family.</text>
</comment>
<comment type="function">
    <text evidence="1">Specifically methylates the cytosine at position 967 (m5C967) of 16S rRNA.</text>
</comment>
<feature type="binding site" evidence="14">
    <location>
        <begin position="248"/>
        <end position="254"/>
    </location>
    <ligand>
        <name>S-adenosyl-L-methionine</name>
        <dbReference type="ChEBI" id="CHEBI:59789"/>
    </ligand>
</feature>
<evidence type="ECO:0000313" key="16">
    <source>
        <dbReference type="EMBL" id="QFU77688.1"/>
    </source>
</evidence>
<dbReference type="Pfam" id="PF22458">
    <property type="entry name" value="RsmF-B_ferredox"/>
    <property type="match status" value="1"/>
</dbReference>
<feature type="binding site" evidence="14">
    <location>
        <position position="272"/>
    </location>
    <ligand>
        <name>S-adenosyl-L-methionine</name>
        <dbReference type="ChEBI" id="CHEBI:59789"/>
    </ligand>
</feature>
<evidence type="ECO:0000256" key="2">
    <source>
        <dbReference type="ARBA" id="ARBA00004496"/>
    </source>
</evidence>
<gene>
    <name evidence="16" type="primary">rsmB</name>
    <name evidence="16" type="ORF">EY643_00080</name>
</gene>
<evidence type="ECO:0000256" key="11">
    <source>
        <dbReference type="ARBA" id="ARBA00030399"/>
    </source>
</evidence>
<sequence length="428" mass="46350">MDTRVAAARVLADVFDGRSLNRVLPPMLDKVSPRDRGLLQQLCYGTLRRAPRLEALLQQLLDKPLRDKDSDVHALLLCGLYQLEETRIPDHAAVSATVGATRGLKKNWAKGMTNAVLRRFLREAESLVAELSPAARDCHPDWLYQALHQGWPEHAASMVAVNNEQPPMVLRVNLSRITRADFLTKLAAADIEARAGELSPAAVYLTQPMDVAALPGFAEGEVSVQDEGAQMAAIVVDPQPGDRILDACAAPGGKTGHLLEMQPDLADIIAMDVDPQRLLRVQENLERLALGAELLEGDGAQPPGQLANASFDRILIDAPCSATGVIRRHPDVKSLRLAEDVAGFSDLQLSILQGLWPLLRPGGTLVYATCSVIPGENDGTIGRFLSQQQEASCTSLPMAWGEATQHGRQLLPTSAGPDGLYYCVLRKN</sequence>
<dbReference type="Gene3D" id="3.30.70.1170">
    <property type="entry name" value="Sun protein, domain 3"/>
    <property type="match status" value="1"/>
</dbReference>
<organism evidence="16 17">
    <name type="scientific">Halioglobus maricola</name>
    <dbReference type="NCBI Taxonomy" id="2601894"/>
    <lineage>
        <taxon>Bacteria</taxon>
        <taxon>Pseudomonadati</taxon>
        <taxon>Pseudomonadota</taxon>
        <taxon>Gammaproteobacteria</taxon>
        <taxon>Cellvibrionales</taxon>
        <taxon>Halieaceae</taxon>
        <taxon>Halioglobus</taxon>
    </lineage>
</organism>
<dbReference type="AlphaFoldDB" id="A0A5P9NRN2"/>
<evidence type="ECO:0000256" key="9">
    <source>
        <dbReference type="ARBA" id="ARBA00022691"/>
    </source>
</evidence>
<dbReference type="NCBIfam" id="TIGR00563">
    <property type="entry name" value="rsmB"/>
    <property type="match status" value="1"/>
</dbReference>
<dbReference type="InterPro" id="IPR048019">
    <property type="entry name" value="RsmB-like_N"/>
</dbReference>
<feature type="binding site" evidence="14">
    <location>
        <position position="317"/>
    </location>
    <ligand>
        <name>S-adenosyl-L-methionine</name>
        <dbReference type="ChEBI" id="CHEBI:59789"/>
    </ligand>
</feature>
<keyword evidence="17" id="KW-1185">Reference proteome</keyword>
<dbReference type="InterPro" id="IPR035926">
    <property type="entry name" value="NusB-like_sf"/>
</dbReference>
<dbReference type="PROSITE" id="PS51686">
    <property type="entry name" value="SAM_MT_RSMB_NOP"/>
    <property type="match status" value="1"/>
</dbReference>
<evidence type="ECO:0000256" key="8">
    <source>
        <dbReference type="ARBA" id="ARBA00022679"/>
    </source>
</evidence>
<dbReference type="EC" id="2.1.1.176" evidence="4"/>
<dbReference type="PROSITE" id="PS01153">
    <property type="entry name" value="NOL1_NOP2_SUN"/>
    <property type="match status" value="1"/>
</dbReference>
<reference evidence="16 17" key="1">
    <citation type="submission" date="2019-02" db="EMBL/GenBank/DDBJ databases">
        <authorList>
            <person name="Li S.-H."/>
        </authorList>
    </citation>
    <scope>NUCLEOTIDE SEQUENCE [LARGE SCALE GENOMIC DNA]</scope>
    <source>
        <strain evidence="16 17">IMCC14385</strain>
    </source>
</reference>
<dbReference type="InterPro" id="IPR018314">
    <property type="entry name" value="RsmB/NOL1/NOP2-like_CS"/>
</dbReference>
<keyword evidence="6" id="KW-0698">rRNA processing</keyword>
<evidence type="ECO:0000256" key="6">
    <source>
        <dbReference type="ARBA" id="ARBA00022552"/>
    </source>
</evidence>
<evidence type="ECO:0000256" key="4">
    <source>
        <dbReference type="ARBA" id="ARBA00012140"/>
    </source>
</evidence>
<dbReference type="Gene3D" id="3.40.50.150">
    <property type="entry name" value="Vaccinia Virus protein VP39"/>
    <property type="match status" value="1"/>
</dbReference>
<dbReference type="NCBIfam" id="NF008149">
    <property type="entry name" value="PRK10901.1"/>
    <property type="match status" value="1"/>
</dbReference>
<dbReference type="Proteomes" id="UP000326287">
    <property type="component" value="Chromosome"/>
</dbReference>
<dbReference type="OrthoDB" id="9810297at2"/>